<accession>A0A2N9GEE0</accession>
<evidence type="ECO:0008006" key="2">
    <source>
        <dbReference type="Google" id="ProtNLM"/>
    </source>
</evidence>
<name>A0A2N9GEE0_FAGSY</name>
<reference evidence="1" key="1">
    <citation type="submission" date="2018-02" db="EMBL/GenBank/DDBJ databases">
        <authorList>
            <person name="Cohen D.B."/>
            <person name="Kent A.D."/>
        </authorList>
    </citation>
    <scope>NUCLEOTIDE SEQUENCE</scope>
</reference>
<evidence type="ECO:0000313" key="1">
    <source>
        <dbReference type="EMBL" id="SPC97504.1"/>
    </source>
</evidence>
<dbReference type="AlphaFoldDB" id="A0A2N9GEE0"/>
<organism evidence="1">
    <name type="scientific">Fagus sylvatica</name>
    <name type="common">Beechnut</name>
    <dbReference type="NCBI Taxonomy" id="28930"/>
    <lineage>
        <taxon>Eukaryota</taxon>
        <taxon>Viridiplantae</taxon>
        <taxon>Streptophyta</taxon>
        <taxon>Embryophyta</taxon>
        <taxon>Tracheophyta</taxon>
        <taxon>Spermatophyta</taxon>
        <taxon>Magnoliopsida</taxon>
        <taxon>eudicotyledons</taxon>
        <taxon>Gunneridae</taxon>
        <taxon>Pentapetalae</taxon>
        <taxon>rosids</taxon>
        <taxon>fabids</taxon>
        <taxon>Fagales</taxon>
        <taxon>Fagaceae</taxon>
        <taxon>Fagus</taxon>
    </lineage>
</organism>
<gene>
    <name evidence="1" type="ORF">FSB_LOCUS25386</name>
</gene>
<sequence>MGDINENLLREVDAGEEVIDSDDKVSLKDKVWIEMKKMWIVAGPAMFTRLSTFGLNVITQAFVGHIGSTELAAYSYVYTVIVRLANGVLSEVYVRVPHCLELEFCLLP</sequence>
<protein>
    <recommendedName>
        <fullName evidence="2">Protein DETOXIFICATION</fullName>
    </recommendedName>
</protein>
<proteinExistence type="predicted"/>
<dbReference type="EMBL" id="OIVN01001779">
    <property type="protein sequence ID" value="SPC97504.1"/>
    <property type="molecule type" value="Genomic_DNA"/>
</dbReference>